<dbReference type="InterPro" id="IPR040452">
    <property type="entry name" value="SfsA_C"/>
</dbReference>
<evidence type="ECO:0000313" key="5">
    <source>
        <dbReference type="Proteomes" id="UP001230156"/>
    </source>
</evidence>
<dbReference type="EMBL" id="JAUYVI010000002">
    <property type="protein sequence ID" value="MDQ7246875.1"/>
    <property type="molecule type" value="Genomic_DNA"/>
</dbReference>
<accession>A0ABU0YGM3</accession>
<dbReference type="NCBIfam" id="TIGR00230">
    <property type="entry name" value="sfsA"/>
    <property type="match status" value="1"/>
</dbReference>
<dbReference type="InterPro" id="IPR005224">
    <property type="entry name" value="SfsA"/>
</dbReference>
<dbReference type="Pfam" id="PF03749">
    <property type="entry name" value="SfsA"/>
    <property type="match status" value="1"/>
</dbReference>
<dbReference type="PANTHER" id="PTHR30545">
    <property type="entry name" value="SUGAR FERMENTATION STIMULATION PROTEIN A"/>
    <property type="match status" value="1"/>
</dbReference>
<dbReference type="Gene3D" id="2.40.50.580">
    <property type="match status" value="1"/>
</dbReference>
<comment type="caution">
    <text evidence="4">The sequence shown here is derived from an EMBL/GenBank/DDBJ whole genome shotgun (WGS) entry which is preliminary data.</text>
</comment>
<dbReference type="InterPro" id="IPR041465">
    <property type="entry name" value="SfsA_N"/>
</dbReference>
<proteinExistence type="inferred from homology"/>
<gene>
    <name evidence="1 4" type="primary">sfsA</name>
    <name evidence="4" type="ORF">Q8A70_04335</name>
</gene>
<name>A0ABU0YGM3_9PROT</name>
<dbReference type="HAMAP" id="MF_00095">
    <property type="entry name" value="SfsA"/>
    <property type="match status" value="1"/>
</dbReference>
<evidence type="ECO:0000313" key="4">
    <source>
        <dbReference type="EMBL" id="MDQ7246875.1"/>
    </source>
</evidence>
<dbReference type="RefSeq" id="WP_379954291.1">
    <property type="nucleotide sequence ID" value="NZ_JAUYVI010000002.1"/>
</dbReference>
<evidence type="ECO:0000256" key="1">
    <source>
        <dbReference type="HAMAP-Rule" id="MF_00095"/>
    </source>
</evidence>
<keyword evidence="5" id="KW-1185">Reference proteome</keyword>
<dbReference type="Gene3D" id="3.40.1350.60">
    <property type="match status" value="1"/>
</dbReference>
<reference evidence="5" key="1">
    <citation type="submission" date="2023-08" db="EMBL/GenBank/DDBJ databases">
        <title>Rhodospirillaceae gen. nov., a novel taxon isolated from the Yangtze River Yuezi River estuary sludge.</title>
        <authorList>
            <person name="Ruan L."/>
        </authorList>
    </citation>
    <scope>NUCLEOTIDE SEQUENCE [LARGE SCALE GENOMIC DNA]</scope>
    <source>
        <strain evidence="5">R-7</strain>
    </source>
</reference>
<dbReference type="PANTHER" id="PTHR30545:SF2">
    <property type="entry name" value="SUGAR FERMENTATION STIMULATION PROTEIN A"/>
    <property type="match status" value="1"/>
</dbReference>
<dbReference type="CDD" id="cd22359">
    <property type="entry name" value="SfsA-like_bacterial"/>
    <property type="match status" value="1"/>
</dbReference>
<sequence length="248" mass="25987">MQFVPPLVEARLIKRYKRFLADMEIPGESGSARVTVHCPNPGSMLGLAEPGSRCWLMPRPAVSPGTKLPYGWEIVETHAGGVTGASGATALVGINTARANAIVAEGLAAGVFPNLPTAAVAREVRVGAASRLDFRLGDADGRPCWVEVKSVTLSRRAGIAEFPDAKTERGTRHLAELGALAQAGQRAVLLFLVQRNDCREMALAADIDPTYAAALTLARAQGVEIRAVSCGISPLGIDAGAEIAFIHG</sequence>
<comment type="similarity">
    <text evidence="1">Belongs to the SfsA family.</text>
</comment>
<evidence type="ECO:0000259" key="3">
    <source>
        <dbReference type="Pfam" id="PF17746"/>
    </source>
</evidence>
<protein>
    <recommendedName>
        <fullName evidence="1">Sugar fermentation stimulation protein homolog</fullName>
    </recommendedName>
</protein>
<dbReference type="Proteomes" id="UP001230156">
    <property type="component" value="Unassembled WGS sequence"/>
</dbReference>
<evidence type="ECO:0000259" key="2">
    <source>
        <dbReference type="Pfam" id="PF03749"/>
    </source>
</evidence>
<dbReference type="Pfam" id="PF17746">
    <property type="entry name" value="SfsA_N"/>
    <property type="match status" value="1"/>
</dbReference>
<feature type="domain" description="SfsA N-terminal OB" evidence="3">
    <location>
        <begin position="13"/>
        <end position="78"/>
    </location>
</feature>
<feature type="domain" description="Sugar fermentation stimulation protein C-terminal" evidence="2">
    <location>
        <begin position="98"/>
        <end position="234"/>
    </location>
</feature>
<organism evidence="4 5">
    <name type="scientific">Dongia sedimenti</name>
    <dbReference type="NCBI Taxonomy" id="3064282"/>
    <lineage>
        <taxon>Bacteria</taxon>
        <taxon>Pseudomonadati</taxon>
        <taxon>Pseudomonadota</taxon>
        <taxon>Alphaproteobacteria</taxon>
        <taxon>Rhodospirillales</taxon>
        <taxon>Dongiaceae</taxon>
        <taxon>Dongia</taxon>
    </lineage>
</organism>